<keyword evidence="4" id="KW-1185">Reference proteome</keyword>
<accession>A0A9E6REK9</accession>
<dbReference type="Proteomes" id="UP000825701">
    <property type="component" value="Chromosome"/>
</dbReference>
<dbReference type="InterPro" id="IPR029261">
    <property type="entry name" value="Transposase_Znf"/>
</dbReference>
<evidence type="ECO:0000259" key="2">
    <source>
        <dbReference type="Pfam" id="PF14690"/>
    </source>
</evidence>
<feature type="domain" description="Transposase IS204/IS1001/IS1096/IS1165 DDE" evidence="1">
    <location>
        <begin position="157"/>
        <end position="251"/>
    </location>
</feature>
<evidence type="ECO:0000313" key="3">
    <source>
        <dbReference type="EMBL" id="QZO02113.1"/>
    </source>
</evidence>
<dbReference type="AlphaFoldDB" id="A0A9E6REK9"/>
<dbReference type="NCBIfam" id="NF033550">
    <property type="entry name" value="transpos_ISL3"/>
    <property type="match status" value="1"/>
</dbReference>
<gene>
    <name evidence="3" type="ORF">K6K41_13085</name>
</gene>
<evidence type="ECO:0000259" key="1">
    <source>
        <dbReference type="Pfam" id="PF01610"/>
    </source>
</evidence>
<name>A0A9E6REK9_9HYPH</name>
<dbReference type="RefSeq" id="WP_261405500.1">
    <property type="nucleotide sequence ID" value="NZ_CP081869.1"/>
</dbReference>
<proteinExistence type="predicted"/>
<protein>
    <submittedName>
        <fullName evidence="3">ISL3 family transposase</fullName>
    </submittedName>
</protein>
<dbReference type="Pfam" id="PF14690">
    <property type="entry name" value="Zn_ribbon_ISL3"/>
    <property type="match status" value="1"/>
</dbReference>
<dbReference type="PANTHER" id="PTHR33498:SF1">
    <property type="entry name" value="TRANSPOSASE FOR INSERTION SEQUENCE ELEMENT IS1557"/>
    <property type="match status" value="1"/>
</dbReference>
<dbReference type="InterPro" id="IPR002560">
    <property type="entry name" value="Transposase_DDE"/>
</dbReference>
<feature type="domain" description="Transposase IS204/IS1001/IS1096/IS1165 DDE" evidence="1">
    <location>
        <begin position="369"/>
        <end position="512"/>
    </location>
</feature>
<dbReference type="Pfam" id="PF01610">
    <property type="entry name" value="DDE_Tnp_ISL3"/>
    <property type="match status" value="2"/>
</dbReference>
<dbReference type="KEGG" id="cmet:K6K41_13085"/>
<sequence length="517" mass="57237">MAFGFRTNALAPAGLIVDRVTVEADAIEVCVRSPAVIARCPLCSSPARRIHSRYVRRVADLPFGGRPVRLRLTARRFVCEQARCPRRIFGEPFAGVLGRGARRVERLETVVHHLGLALGGRPGAGLARRLMLPVSNDTLLRVVRRRTMRPDAPLRVVGVDDWAFRRNCRYGSIVVDLERRRPVALLPDREIATVAAWLGDHSGIAVVARDRGGGYGEAAARVLPHAVQVADRWHLMENASAAFLNAVRAAMTPIRRTLGATRIDPKLLTVAERLQYEGYLRRARADEAVLSMAREGLSIKAIARRAALARGTVRRILRGEHGDAFRTRQSSLEAWLPVLAAEWTEGCANGAELWRRLRRRGFQGSLRVVTEWATRRRRSEAKGLRQLQRAPSAKTIAKAMTIERDRLTKGDAILVASIEAAAPELAKARVLLDRFHAMVRRHAAQELDPWIADASPSLLGSFTRGVVRDQAAVRAALGEPWSNGQTEGQITKLKLIKRQMYGRAKLDLLEARLIGAG</sequence>
<evidence type="ECO:0000313" key="4">
    <source>
        <dbReference type="Proteomes" id="UP000825701"/>
    </source>
</evidence>
<dbReference type="InterPro" id="IPR047951">
    <property type="entry name" value="Transpos_ISL3"/>
</dbReference>
<feature type="domain" description="Transposase IS204/IS1001/IS1096/IS1165 zinc-finger" evidence="2">
    <location>
        <begin position="39"/>
        <end position="81"/>
    </location>
</feature>
<dbReference type="PANTHER" id="PTHR33498">
    <property type="entry name" value="TRANSPOSASE FOR INSERTION SEQUENCE ELEMENT IS1557"/>
    <property type="match status" value="1"/>
</dbReference>
<reference evidence="3" key="1">
    <citation type="submission" date="2021-08" db="EMBL/GenBank/DDBJ databases">
        <authorList>
            <person name="Zhang H."/>
            <person name="Xu M."/>
            <person name="Yu Z."/>
            <person name="Yang L."/>
            <person name="Cai Y."/>
        </authorList>
    </citation>
    <scope>NUCLEOTIDE SEQUENCE</scope>
    <source>
        <strain evidence="3">CHL1</strain>
    </source>
</reference>
<organism evidence="3 4">
    <name type="scientific">Chenggangzhangella methanolivorans</name>
    <dbReference type="NCBI Taxonomy" id="1437009"/>
    <lineage>
        <taxon>Bacteria</taxon>
        <taxon>Pseudomonadati</taxon>
        <taxon>Pseudomonadota</taxon>
        <taxon>Alphaproteobacteria</taxon>
        <taxon>Hyphomicrobiales</taxon>
        <taxon>Methylopilaceae</taxon>
        <taxon>Chenggangzhangella</taxon>
    </lineage>
</organism>
<dbReference type="EMBL" id="CP081869">
    <property type="protein sequence ID" value="QZO02113.1"/>
    <property type="molecule type" value="Genomic_DNA"/>
</dbReference>